<proteinExistence type="predicted"/>
<dbReference type="Proteomes" id="UP000085678">
    <property type="component" value="Unplaced"/>
</dbReference>
<feature type="transmembrane region" description="Helical" evidence="4">
    <location>
        <begin position="150"/>
        <end position="169"/>
    </location>
</feature>
<dbReference type="PANTHER" id="PTHR23121:SF9">
    <property type="entry name" value="SODIUM-DEPENDENT GLUCOSE TRANSPORTER 1"/>
    <property type="match status" value="1"/>
</dbReference>
<dbReference type="SUPFAM" id="SSF103473">
    <property type="entry name" value="MFS general substrate transporter"/>
    <property type="match status" value="1"/>
</dbReference>
<accession>A0A1S3I3R0</accession>
<evidence type="ECO:0000256" key="4">
    <source>
        <dbReference type="SAM" id="Phobius"/>
    </source>
</evidence>
<feature type="transmembrane region" description="Helical" evidence="4">
    <location>
        <begin position="29"/>
        <end position="50"/>
    </location>
</feature>
<feature type="transmembrane region" description="Helical" evidence="4">
    <location>
        <begin position="116"/>
        <end position="143"/>
    </location>
</feature>
<feature type="transmembrane region" description="Helical" evidence="4">
    <location>
        <begin position="246"/>
        <end position="268"/>
    </location>
</feature>
<dbReference type="KEGG" id="lak:106160748"/>
<dbReference type="OMA" id="FAVMYKL"/>
<name>A0A1S3I3R0_LINAN</name>
<keyword evidence="5" id="KW-1185">Reference proteome</keyword>
<dbReference type="RefSeq" id="XP_013392873.1">
    <property type="nucleotide sequence ID" value="XM_013537419.1"/>
</dbReference>
<evidence type="ECO:0000256" key="1">
    <source>
        <dbReference type="ARBA" id="ARBA00022692"/>
    </source>
</evidence>
<keyword evidence="1 4" id="KW-0812">Transmembrane</keyword>
<keyword evidence="3 4" id="KW-0472">Membrane</keyword>
<feature type="transmembrane region" description="Helical" evidence="4">
    <location>
        <begin position="455"/>
        <end position="477"/>
    </location>
</feature>
<dbReference type="GeneID" id="106160748"/>
<feature type="transmembrane region" description="Helical" evidence="4">
    <location>
        <begin position="366"/>
        <end position="387"/>
    </location>
</feature>
<evidence type="ECO:0000256" key="2">
    <source>
        <dbReference type="ARBA" id="ARBA00022989"/>
    </source>
</evidence>
<dbReference type="Gene3D" id="1.20.1250.20">
    <property type="entry name" value="MFS general substrate transporter like domains"/>
    <property type="match status" value="1"/>
</dbReference>
<feature type="transmembrane region" description="Helical" evidence="4">
    <location>
        <begin position="338"/>
        <end position="359"/>
    </location>
</feature>
<protein>
    <submittedName>
        <fullName evidence="6">Sodium-dependent glucose transporter 1A-like</fullName>
    </submittedName>
</protein>
<keyword evidence="2 4" id="KW-1133">Transmembrane helix</keyword>
<reference evidence="6" key="1">
    <citation type="submission" date="2025-08" db="UniProtKB">
        <authorList>
            <consortium name="RefSeq"/>
        </authorList>
    </citation>
    <scope>IDENTIFICATION</scope>
    <source>
        <tissue evidence="6">Gonads</tissue>
    </source>
</reference>
<evidence type="ECO:0000256" key="3">
    <source>
        <dbReference type="ARBA" id="ARBA00023136"/>
    </source>
</evidence>
<gene>
    <name evidence="6" type="primary">LOC106160748</name>
</gene>
<feature type="transmembrane region" description="Helical" evidence="4">
    <location>
        <begin position="295"/>
        <end position="315"/>
    </location>
</feature>
<dbReference type="InterPro" id="IPR011701">
    <property type="entry name" value="MFS"/>
</dbReference>
<dbReference type="PANTHER" id="PTHR23121">
    <property type="entry name" value="SODIUM-DEPENDENT GLUCOSE TRANSPORTER 1"/>
    <property type="match status" value="1"/>
</dbReference>
<evidence type="ECO:0000313" key="5">
    <source>
        <dbReference type="Proteomes" id="UP000085678"/>
    </source>
</evidence>
<organism evidence="5 6">
    <name type="scientific">Lingula anatina</name>
    <name type="common">Brachiopod</name>
    <name type="synonym">Lingula unguis</name>
    <dbReference type="NCBI Taxonomy" id="7574"/>
    <lineage>
        <taxon>Eukaryota</taxon>
        <taxon>Metazoa</taxon>
        <taxon>Spiralia</taxon>
        <taxon>Lophotrochozoa</taxon>
        <taxon>Brachiopoda</taxon>
        <taxon>Linguliformea</taxon>
        <taxon>Lingulata</taxon>
        <taxon>Lingulida</taxon>
        <taxon>Linguloidea</taxon>
        <taxon>Lingulidae</taxon>
        <taxon>Lingula</taxon>
    </lineage>
</organism>
<dbReference type="InterPro" id="IPR036259">
    <property type="entry name" value="MFS_trans_sf"/>
</dbReference>
<feature type="transmembrane region" description="Helical" evidence="4">
    <location>
        <begin position="92"/>
        <end position="110"/>
    </location>
</feature>
<dbReference type="AlphaFoldDB" id="A0A1S3I3R0"/>
<feature type="transmembrane region" description="Helical" evidence="4">
    <location>
        <begin position="428"/>
        <end position="449"/>
    </location>
</feature>
<dbReference type="Pfam" id="PF07690">
    <property type="entry name" value="MFS_1"/>
    <property type="match status" value="1"/>
</dbReference>
<dbReference type="OrthoDB" id="546893at2759"/>
<feature type="transmembrane region" description="Helical" evidence="4">
    <location>
        <begin position="393"/>
        <end position="416"/>
    </location>
</feature>
<dbReference type="InParanoid" id="A0A1S3I3R0"/>
<sequence>MSTTEPRCISAAVGKDSCRCSKGRRYTTVSLCISFLALGTCIAIPGPTLIDLREQVQTSVESITYAISGRSAGSMVGSILGGFLYDHMNHHLFLSVIMILTCVVTVLIPFTKHLSWLAVCLALQGVTTGCLDTGGSALCVNIWGKENGPYMQALHFTFGIGALLAPVIAEPFLSKRMSIGDNETSTWILPNDTSVGHGEDESLSRNNMASVAMELPNDTALSIHDDNRNETLILNTREMWTETDIAYAYIVTATLLLCSGGLFMVTCIQEQSCFSWKRQDAKKRKGSEAVRNDPIIFKGVFLVLMAFFYLLYVGLELSFSALVTTFGFRILNWPKPKAAHLTTVFWGLMSTSRGFSILLSKFVSSTIMIATDLALIVVAMLLLTFLIGKHEIVMWLCTALYGLGMGSLFAAGISWAERYIHVTGKTTIMFYVGSCVGKLGFPPIFGYFFPINGMYFVYIMLGGAIGKVCLFLILYVLAHKQGERYIPVCQKQEDLDNTLPISTTKL</sequence>
<evidence type="ECO:0000313" key="6">
    <source>
        <dbReference type="RefSeq" id="XP_013392873.1"/>
    </source>
</evidence>
<dbReference type="GO" id="GO:0022857">
    <property type="term" value="F:transmembrane transporter activity"/>
    <property type="evidence" value="ECO:0007669"/>
    <property type="project" value="InterPro"/>
</dbReference>
<feature type="transmembrane region" description="Helical" evidence="4">
    <location>
        <begin position="62"/>
        <end position="85"/>
    </location>
</feature>